<dbReference type="HOGENOM" id="CLU_1257205_0_0_1"/>
<sequence length="220" mass="24850">MAIQRDGLILGGRRNDRYKRKISYIKKIVARPYMTFAWLEPIASLADVQRTTTLTSTSTLKSTVTVTSKFVCAKLVNVTGLCRRRRGLLIDEPVILSFDDQLDEFIDDAFTRVLHPGQFVATRTLGAEVTPLVVLPDGIEEHPDIFHRRPNSNSTETMDVIESSIKMNDSQRRMLGDDDPQSRIYFAQLAAFANSIFDAIRPSTVTLTTTITVTRKTRRL</sequence>
<dbReference type="InParanoid" id="E9GVN6"/>
<dbReference type="EMBL" id="GL732568">
    <property type="protein sequence ID" value="EFX76444.1"/>
    <property type="molecule type" value="Genomic_DNA"/>
</dbReference>
<reference evidence="1 2" key="1">
    <citation type="journal article" date="2011" name="Science">
        <title>The ecoresponsive genome of Daphnia pulex.</title>
        <authorList>
            <person name="Colbourne J.K."/>
            <person name="Pfrender M.E."/>
            <person name="Gilbert D."/>
            <person name="Thomas W.K."/>
            <person name="Tucker A."/>
            <person name="Oakley T.H."/>
            <person name="Tokishita S."/>
            <person name="Aerts A."/>
            <person name="Arnold G.J."/>
            <person name="Basu M.K."/>
            <person name="Bauer D.J."/>
            <person name="Caceres C.E."/>
            <person name="Carmel L."/>
            <person name="Casola C."/>
            <person name="Choi J.H."/>
            <person name="Detter J.C."/>
            <person name="Dong Q."/>
            <person name="Dusheyko S."/>
            <person name="Eads B.D."/>
            <person name="Frohlich T."/>
            <person name="Geiler-Samerotte K.A."/>
            <person name="Gerlach D."/>
            <person name="Hatcher P."/>
            <person name="Jogdeo S."/>
            <person name="Krijgsveld J."/>
            <person name="Kriventseva E.V."/>
            <person name="Kultz D."/>
            <person name="Laforsch C."/>
            <person name="Lindquist E."/>
            <person name="Lopez J."/>
            <person name="Manak J.R."/>
            <person name="Muller J."/>
            <person name="Pangilinan J."/>
            <person name="Patwardhan R.P."/>
            <person name="Pitluck S."/>
            <person name="Pritham E.J."/>
            <person name="Rechtsteiner A."/>
            <person name="Rho M."/>
            <person name="Rogozin I.B."/>
            <person name="Sakarya O."/>
            <person name="Salamov A."/>
            <person name="Schaack S."/>
            <person name="Shapiro H."/>
            <person name="Shiga Y."/>
            <person name="Skalitzky C."/>
            <person name="Smith Z."/>
            <person name="Souvorov A."/>
            <person name="Sung W."/>
            <person name="Tang Z."/>
            <person name="Tsuchiya D."/>
            <person name="Tu H."/>
            <person name="Vos H."/>
            <person name="Wang M."/>
            <person name="Wolf Y.I."/>
            <person name="Yamagata H."/>
            <person name="Yamada T."/>
            <person name="Ye Y."/>
            <person name="Shaw J.R."/>
            <person name="Andrews J."/>
            <person name="Crease T.J."/>
            <person name="Tang H."/>
            <person name="Lucas S.M."/>
            <person name="Robertson H.M."/>
            <person name="Bork P."/>
            <person name="Koonin E.V."/>
            <person name="Zdobnov E.M."/>
            <person name="Grigoriev I.V."/>
            <person name="Lynch M."/>
            <person name="Boore J.L."/>
        </authorList>
    </citation>
    <scope>NUCLEOTIDE SEQUENCE [LARGE SCALE GENOMIC DNA]</scope>
</reference>
<evidence type="ECO:0000313" key="1">
    <source>
        <dbReference type="EMBL" id="EFX76444.1"/>
    </source>
</evidence>
<organism evidence="1 2">
    <name type="scientific">Daphnia pulex</name>
    <name type="common">Water flea</name>
    <dbReference type="NCBI Taxonomy" id="6669"/>
    <lineage>
        <taxon>Eukaryota</taxon>
        <taxon>Metazoa</taxon>
        <taxon>Ecdysozoa</taxon>
        <taxon>Arthropoda</taxon>
        <taxon>Crustacea</taxon>
        <taxon>Branchiopoda</taxon>
        <taxon>Diplostraca</taxon>
        <taxon>Cladocera</taxon>
        <taxon>Anomopoda</taxon>
        <taxon>Daphniidae</taxon>
        <taxon>Daphnia</taxon>
    </lineage>
</organism>
<dbReference type="KEGG" id="dpx:DAPPUDRAFT_107009"/>
<dbReference type="Proteomes" id="UP000000305">
    <property type="component" value="Unassembled WGS sequence"/>
</dbReference>
<proteinExistence type="predicted"/>
<keyword evidence="2" id="KW-1185">Reference proteome</keyword>
<dbReference type="AlphaFoldDB" id="E9GVN6"/>
<evidence type="ECO:0000313" key="2">
    <source>
        <dbReference type="Proteomes" id="UP000000305"/>
    </source>
</evidence>
<name>E9GVN6_DAPPU</name>
<gene>
    <name evidence="1" type="ORF">DAPPUDRAFT_107009</name>
</gene>
<accession>E9GVN6</accession>
<dbReference type="OrthoDB" id="6371021at2759"/>
<protein>
    <submittedName>
        <fullName evidence="1">Uncharacterized protein</fullName>
    </submittedName>
</protein>